<dbReference type="SUPFAM" id="SSF46767">
    <property type="entry name" value="Methylated DNA-protein cysteine methyltransferase, C-terminal domain"/>
    <property type="match status" value="1"/>
</dbReference>
<sequence>MKTGDYDRIERAIRYIDAHRDEQPSLDEIAAHLSLSPFHFQRLFSDWAGISPKKFLQCLTLQNAKKLLDSSRPVLEAALESGLSSPSRLHDLFVTSEAVTPGEYGTMGKGLSITYGLAETPFGTSLLGITPRGICWLSFLHETSPERELSILKANWVNAEFSPDNNLAQATADRIFHPSKGDTIKVFMKGTNFQLRVWNAILILPEGTLISYSDVAHLIGNPSASRAVGSALGRNTIGYLIPCHRVLRETGAVTGYRWGTERKKAMIAYESRT</sequence>
<dbReference type="PROSITE" id="PS01124">
    <property type="entry name" value="HTH_ARAC_FAMILY_2"/>
    <property type="match status" value="1"/>
</dbReference>
<dbReference type="PANTHER" id="PTHR10815">
    <property type="entry name" value="METHYLATED-DNA--PROTEIN-CYSTEINE METHYLTRANSFERASE"/>
    <property type="match status" value="1"/>
</dbReference>
<comment type="similarity">
    <text evidence="2">Belongs to the MGMT family.</text>
</comment>
<evidence type="ECO:0000256" key="2">
    <source>
        <dbReference type="ARBA" id="ARBA00008711"/>
    </source>
</evidence>
<dbReference type="FunFam" id="1.10.10.10:FF:000214">
    <property type="entry name" value="Methylated-DNA--protein-cysteine methyltransferase"/>
    <property type="match status" value="1"/>
</dbReference>
<dbReference type="EMBL" id="SMGG01000003">
    <property type="protein sequence ID" value="TCK61927.1"/>
    <property type="molecule type" value="Genomic_DNA"/>
</dbReference>
<dbReference type="GO" id="GO:0006281">
    <property type="term" value="P:DNA repair"/>
    <property type="evidence" value="ECO:0007669"/>
    <property type="project" value="UniProtKB-KW"/>
</dbReference>
<feature type="domain" description="HTH araC/xylS-type" evidence="11">
    <location>
        <begin position="10"/>
        <end position="107"/>
    </location>
</feature>
<evidence type="ECO:0000256" key="6">
    <source>
        <dbReference type="ARBA" id="ARBA00022763"/>
    </source>
</evidence>
<dbReference type="Gene3D" id="1.10.10.10">
    <property type="entry name" value="Winged helix-like DNA-binding domain superfamily/Winged helix DNA-binding domain"/>
    <property type="match status" value="1"/>
</dbReference>
<accession>A0A4R1KCP8</accession>
<evidence type="ECO:0000256" key="7">
    <source>
        <dbReference type="ARBA" id="ARBA00023015"/>
    </source>
</evidence>
<evidence type="ECO:0000259" key="11">
    <source>
        <dbReference type="PROSITE" id="PS01124"/>
    </source>
</evidence>
<dbReference type="GO" id="GO:0043565">
    <property type="term" value="F:sequence-specific DNA binding"/>
    <property type="evidence" value="ECO:0007669"/>
    <property type="project" value="InterPro"/>
</dbReference>
<evidence type="ECO:0000256" key="3">
    <source>
        <dbReference type="ARBA" id="ARBA00011918"/>
    </source>
</evidence>
<keyword evidence="5 12" id="KW-0808">Transferase</keyword>
<dbReference type="GO" id="GO:0003700">
    <property type="term" value="F:DNA-binding transcription factor activity"/>
    <property type="evidence" value="ECO:0007669"/>
    <property type="project" value="InterPro"/>
</dbReference>
<dbReference type="GO" id="GO:0003908">
    <property type="term" value="F:methylated-DNA-[protein]-cysteine S-methyltransferase activity"/>
    <property type="evidence" value="ECO:0007669"/>
    <property type="project" value="UniProtKB-EC"/>
</dbReference>
<dbReference type="PANTHER" id="PTHR10815:SF13">
    <property type="entry name" value="METHYLATED-DNA--PROTEIN-CYSTEINE METHYLTRANSFERASE"/>
    <property type="match status" value="1"/>
</dbReference>
<keyword evidence="8" id="KW-0804">Transcription</keyword>
<keyword evidence="9" id="KW-0234">DNA repair</keyword>
<dbReference type="InterPro" id="IPR014048">
    <property type="entry name" value="MethylDNA_cys_MeTrfase_DNA-bd"/>
</dbReference>
<gene>
    <name evidence="12" type="ORF">C8D98_0434</name>
</gene>
<evidence type="ECO:0000313" key="13">
    <source>
        <dbReference type="Proteomes" id="UP000294614"/>
    </source>
</evidence>
<dbReference type="InterPro" id="IPR036217">
    <property type="entry name" value="MethylDNA_cys_MeTrfase_DNAb"/>
</dbReference>
<dbReference type="Gene3D" id="1.10.10.60">
    <property type="entry name" value="Homeodomain-like"/>
    <property type="match status" value="1"/>
</dbReference>
<dbReference type="GO" id="GO:0032259">
    <property type="term" value="P:methylation"/>
    <property type="evidence" value="ECO:0007669"/>
    <property type="project" value="UniProtKB-KW"/>
</dbReference>
<dbReference type="InterPro" id="IPR036388">
    <property type="entry name" value="WH-like_DNA-bd_sf"/>
</dbReference>
<comment type="caution">
    <text evidence="12">The sequence shown here is derived from an EMBL/GenBank/DDBJ whole genome shotgun (WGS) entry which is preliminary data.</text>
</comment>
<organism evidence="12 13">
    <name type="scientific">Seleniivibrio woodruffii</name>
    <dbReference type="NCBI Taxonomy" id="1078050"/>
    <lineage>
        <taxon>Bacteria</taxon>
        <taxon>Pseudomonadati</taxon>
        <taxon>Deferribacterota</taxon>
        <taxon>Deferribacteres</taxon>
        <taxon>Deferribacterales</taxon>
        <taxon>Geovibrionaceae</taxon>
        <taxon>Seleniivibrio</taxon>
    </lineage>
</organism>
<dbReference type="Pfam" id="PF12833">
    <property type="entry name" value="HTH_18"/>
    <property type="match status" value="1"/>
</dbReference>
<evidence type="ECO:0000313" key="12">
    <source>
        <dbReference type="EMBL" id="TCK61927.1"/>
    </source>
</evidence>
<evidence type="ECO:0000256" key="4">
    <source>
        <dbReference type="ARBA" id="ARBA00022603"/>
    </source>
</evidence>
<keyword evidence="6" id="KW-0227">DNA damage</keyword>
<dbReference type="EC" id="2.1.1.63" evidence="3"/>
<dbReference type="InterPro" id="IPR001497">
    <property type="entry name" value="MethylDNA_cys_MeTrfase_AS"/>
</dbReference>
<dbReference type="Proteomes" id="UP000294614">
    <property type="component" value="Unassembled WGS sequence"/>
</dbReference>
<comment type="catalytic activity">
    <reaction evidence="1">
        <text>a 4-O-methyl-thymidine in DNA + L-cysteinyl-[protein] = a thymidine in DNA + S-methyl-L-cysteinyl-[protein]</text>
        <dbReference type="Rhea" id="RHEA:53428"/>
        <dbReference type="Rhea" id="RHEA-COMP:10131"/>
        <dbReference type="Rhea" id="RHEA-COMP:10132"/>
        <dbReference type="Rhea" id="RHEA-COMP:13555"/>
        <dbReference type="Rhea" id="RHEA-COMP:13556"/>
        <dbReference type="ChEBI" id="CHEBI:29950"/>
        <dbReference type="ChEBI" id="CHEBI:82612"/>
        <dbReference type="ChEBI" id="CHEBI:137386"/>
        <dbReference type="ChEBI" id="CHEBI:137387"/>
        <dbReference type="EC" id="2.1.1.63"/>
    </reaction>
</comment>
<keyword evidence="7" id="KW-0805">Transcription regulation</keyword>
<dbReference type="SUPFAM" id="SSF46689">
    <property type="entry name" value="Homeodomain-like"/>
    <property type="match status" value="1"/>
</dbReference>
<dbReference type="PROSITE" id="PS00374">
    <property type="entry name" value="MGMT"/>
    <property type="match status" value="1"/>
</dbReference>
<keyword evidence="4 12" id="KW-0489">Methyltransferase</keyword>
<evidence type="ECO:0000256" key="5">
    <source>
        <dbReference type="ARBA" id="ARBA00022679"/>
    </source>
</evidence>
<dbReference type="RefSeq" id="WP_132871606.1">
    <property type="nucleotide sequence ID" value="NZ_SMGG01000003.1"/>
</dbReference>
<dbReference type="OrthoDB" id="9802228at2"/>
<evidence type="ECO:0000256" key="10">
    <source>
        <dbReference type="ARBA" id="ARBA00049348"/>
    </source>
</evidence>
<name>A0A4R1KCP8_9BACT</name>
<dbReference type="SUPFAM" id="SSF53155">
    <property type="entry name" value="Methylated DNA-protein cysteine methyltransferase domain"/>
    <property type="match status" value="1"/>
</dbReference>
<dbReference type="CDD" id="cd06445">
    <property type="entry name" value="ATase"/>
    <property type="match status" value="1"/>
</dbReference>
<comment type="catalytic activity">
    <reaction evidence="10">
        <text>a 6-O-methyl-2'-deoxyguanosine in DNA + L-cysteinyl-[protein] = S-methyl-L-cysteinyl-[protein] + a 2'-deoxyguanosine in DNA</text>
        <dbReference type="Rhea" id="RHEA:24000"/>
        <dbReference type="Rhea" id="RHEA-COMP:10131"/>
        <dbReference type="Rhea" id="RHEA-COMP:10132"/>
        <dbReference type="Rhea" id="RHEA-COMP:11367"/>
        <dbReference type="Rhea" id="RHEA-COMP:11368"/>
        <dbReference type="ChEBI" id="CHEBI:29950"/>
        <dbReference type="ChEBI" id="CHEBI:82612"/>
        <dbReference type="ChEBI" id="CHEBI:85445"/>
        <dbReference type="ChEBI" id="CHEBI:85448"/>
        <dbReference type="EC" id="2.1.1.63"/>
    </reaction>
</comment>
<proteinExistence type="inferred from homology"/>
<reference evidence="12 13" key="1">
    <citation type="submission" date="2019-03" db="EMBL/GenBank/DDBJ databases">
        <title>Genomic Encyclopedia of Type Strains, Phase IV (KMG-IV): sequencing the most valuable type-strain genomes for metagenomic binning, comparative biology and taxonomic classification.</title>
        <authorList>
            <person name="Goeker M."/>
        </authorList>
    </citation>
    <scope>NUCLEOTIDE SEQUENCE [LARGE SCALE GENOMIC DNA]</scope>
    <source>
        <strain evidence="12 13">DSM 24984</strain>
    </source>
</reference>
<evidence type="ECO:0000256" key="8">
    <source>
        <dbReference type="ARBA" id="ARBA00023163"/>
    </source>
</evidence>
<evidence type="ECO:0000256" key="1">
    <source>
        <dbReference type="ARBA" id="ARBA00001286"/>
    </source>
</evidence>
<dbReference type="SMART" id="SM00342">
    <property type="entry name" value="HTH_ARAC"/>
    <property type="match status" value="1"/>
</dbReference>
<dbReference type="NCBIfam" id="TIGR00589">
    <property type="entry name" value="ogt"/>
    <property type="match status" value="1"/>
</dbReference>
<keyword evidence="13" id="KW-1185">Reference proteome</keyword>
<dbReference type="InterPro" id="IPR009057">
    <property type="entry name" value="Homeodomain-like_sf"/>
</dbReference>
<dbReference type="InterPro" id="IPR036631">
    <property type="entry name" value="MGMT_N_sf"/>
</dbReference>
<protein>
    <recommendedName>
        <fullName evidence="3">methylated-DNA--[protein]-cysteine S-methyltransferase</fullName>
        <ecNumber evidence="3">2.1.1.63</ecNumber>
    </recommendedName>
</protein>
<dbReference type="InterPro" id="IPR018060">
    <property type="entry name" value="HTH_AraC"/>
</dbReference>
<dbReference type="Gene3D" id="3.30.160.70">
    <property type="entry name" value="Methylated DNA-protein cysteine methyltransferase domain"/>
    <property type="match status" value="1"/>
</dbReference>
<dbReference type="AlphaFoldDB" id="A0A4R1KCP8"/>
<dbReference type="Pfam" id="PF01035">
    <property type="entry name" value="DNA_binding_1"/>
    <property type="match status" value="1"/>
</dbReference>
<evidence type="ECO:0000256" key="9">
    <source>
        <dbReference type="ARBA" id="ARBA00023204"/>
    </source>
</evidence>